<dbReference type="AlphaFoldDB" id="A0A8T0X2Y2"/>
<evidence type="ECO:0000313" key="2">
    <source>
        <dbReference type="Proteomes" id="UP000823388"/>
    </source>
</evidence>
<dbReference type="Proteomes" id="UP000823388">
    <property type="component" value="Chromosome 1N"/>
</dbReference>
<dbReference type="EMBL" id="CM029038">
    <property type="protein sequence ID" value="KAG2651663.1"/>
    <property type="molecule type" value="Genomic_DNA"/>
</dbReference>
<protein>
    <submittedName>
        <fullName evidence="1">Uncharacterized protein</fullName>
    </submittedName>
</protein>
<keyword evidence="2" id="KW-1185">Reference proteome</keyword>
<reference evidence="1" key="1">
    <citation type="submission" date="2020-05" db="EMBL/GenBank/DDBJ databases">
        <title>WGS assembly of Panicum virgatum.</title>
        <authorList>
            <person name="Lovell J.T."/>
            <person name="Jenkins J."/>
            <person name="Shu S."/>
            <person name="Juenger T.E."/>
            <person name="Schmutz J."/>
        </authorList>
    </citation>
    <scope>NUCLEOTIDE SEQUENCE</scope>
    <source>
        <strain evidence="1">AP13</strain>
    </source>
</reference>
<name>A0A8T0X2Y2_PANVG</name>
<gene>
    <name evidence="1" type="ORF">PVAP13_1NG301800</name>
</gene>
<dbReference type="GO" id="GO:0005737">
    <property type="term" value="C:cytoplasm"/>
    <property type="evidence" value="ECO:0007669"/>
    <property type="project" value="TreeGrafter"/>
</dbReference>
<dbReference type="PANTHER" id="PTHR10055:SF1">
    <property type="entry name" value="TRYPTOPHAN--TRNA LIGASE, CYTOPLASMIC"/>
    <property type="match status" value="1"/>
</dbReference>
<comment type="caution">
    <text evidence="1">The sequence shown here is derived from an EMBL/GenBank/DDBJ whole genome shotgun (WGS) entry which is preliminary data.</text>
</comment>
<dbReference type="SUPFAM" id="SSF52374">
    <property type="entry name" value="Nucleotidylyl transferase"/>
    <property type="match status" value="1"/>
</dbReference>
<evidence type="ECO:0000313" key="1">
    <source>
        <dbReference type="EMBL" id="KAG2651663.1"/>
    </source>
</evidence>
<organism evidence="1 2">
    <name type="scientific">Panicum virgatum</name>
    <name type="common">Blackwell switchgrass</name>
    <dbReference type="NCBI Taxonomy" id="38727"/>
    <lineage>
        <taxon>Eukaryota</taxon>
        <taxon>Viridiplantae</taxon>
        <taxon>Streptophyta</taxon>
        <taxon>Embryophyta</taxon>
        <taxon>Tracheophyta</taxon>
        <taxon>Spermatophyta</taxon>
        <taxon>Magnoliopsida</taxon>
        <taxon>Liliopsida</taxon>
        <taxon>Poales</taxon>
        <taxon>Poaceae</taxon>
        <taxon>PACMAD clade</taxon>
        <taxon>Panicoideae</taxon>
        <taxon>Panicodae</taxon>
        <taxon>Paniceae</taxon>
        <taxon>Panicinae</taxon>
        <taxon>Panicum</taxon>
        <taxon>Panicum sect. Hiantes</taxon>
    </lineage>
</organism>
<dbReference type="Gene3D" id="1.10.240.10">
    <property type="entry name" value="Tyrosyl-Transfer RNA Synthetase"/>
    <property type="match status" value="1"/>
</dbReference>
<accession>A0A8T0X2Y2</accession>
<dbReference type="GO" id="GO:0006436">
    <property type="term" value="P:tryptophanyl-tRNA aminoacylation"/>
    <property type="evidence" value="ECO:0007669"/>
    <property type="project" value="TreeGrafter"/>
</dbReference>
<dbReference type="PANTHER" id="PTHR10055">
    <property type="entry name" value="TRYPTOPHANYL-TRNA SYNTHETASE"/>
    <property type="match status" value="1"/>
</dbReference>
<proteinExistence type="predicted"/>
<dbReference type="GO" id="GO:0004830">
    <property type="term" value="F:tryptophan-tRNA ligase activity"/>
    <property type="evidence" value="ECO:0007669"/>
    <property type="project" value="TreeGrafter"/>
</dbReference>
<sequence>MAGEDDCNYKHLNIRLQDILSFLVDVPIKYLNFFLQDDDELEHIKKEYKEGRMLTDEVKQRLIAVLSELVARHQRARAQVTDEDRIKELELK</sequence>